<evidence type="ECO:0000256" key="9">
    <source>
        <dbReference type="ARBA" id="ARBA00023065"/>
    </source>
</evidence>
<feature type="transmembrane region" description="Helical" evidence="11">
    <location>
        <begin position="312"/>
        <end position="330"/>
    </location>
</feature>
<reference evidence="13" key="1">
    <citation type="submission" date="2021-01" db="EMBL/GenBank/DDBJ databases">
        <title>Genome public.</title>
        <authorList>
            <person name="Liu C."/>
            <person name="Sun Q."/>
        </authorList>
    </citation>
    <scope>NUCLEOTIDE SEQUENCE [LARGE SCALE GENOMIC DNA]</scope>
    <source>
        <strain evidence="13">YIM B02556</strain>
    </source>
</reference>
<keyword evidence="9" id="KW-0406">Ion transport</keyword>
<dbReference type="Gene3D" id="3.30.460.20">
    <property type="entry name" value="CorA soluble domain-like"/>
    <property type="match status" value="1"/>
</dbReference>
<dbReference type="Gene3D" id="1.20.58.340">
    <property type="entry name" value="Magnesium transport protein CorA, transmembrane region"/>
    <property type="match status" value="2"/>
</dbReference>
<keyword evidence="10 11" id="KW-0472">Membrane</keyword>
<evidence type="ECO:0000256" key="11">
    <source>
        <dbReference type="SAM" id="Phobius"/>
    </source>
</evidence>
<proteinExistence type="inferred from homology"/>
<evidence type="ECO:0000313" key="12">
    <source>
        <dbReference type="EMBL" id="MBK1840165.1"/>
    </source>
</evidence>
<evidence type="ECO:0000256" key="2">
    <source>
        <dbReference type="ARBA" id="ARBA00009765"/>
    </source>
</evidence>
<accession>A0ABS1F9R2</accession>
<keyword evidence="8 11" id="KW-1133">Transmembrane helix</keyword>
<sequence>MSGTVTVPSGTDLICGYFLAADGEMVRLSFDDIAMVQERTDGVLWLHFNLVSVRARHWLERQSGLDPFVSEILLDAHDDRTRLERLDDGFVAVLSDMHYDFKFEPSDIGTLRLFMDGRRIVSCRRHPLKAVDRLRKALNDGARYATTSEMMADLVGHLAETLSDVAASVEKDVDTVEDIILAERFLQARKRLGQIRQLIVKLRRHVSPQRQALARLGNSGFDWVSDDDDTYLRHATEKFAGVLYDVEALQDRAKVLQDELLARVADQQNHSLHVLAVVTVIFTPMTLISGIFGMNVAGVPGVAGIEGDHIAFWWVMLLIVLSGALMLFFLRPRR</sequence>
<feature type="transmembrane region" description="Helical" evidence="11">
    <location>
        <begin position="272"/>
        <end position="292"/>
    </location>
</feature>
<keyword evidence="5" id="KW-0997">Cell inner membrane</keyword>
<keyword evidence="6 11" id="KW-0812">Transmembrane</keyword>
<evidence type="ECO:0000256" key="4">
    <source>
        <dbReference type="ARBA" id="ARBA00022475"/>
    </source>
</evidence>
<keyword evidence="3" id="KW-0813">Transport</keyword>
<evidence type="ECO:0000256" key="8">
    <source>
        <dbReference type="ARBA" id="ARBA00022989"/>
    </source>
</evidence>
<dbReference type="SUPFAM" id="SSF144083">
    <property type="entry name" value="Magnesium transport protein CorA, transmembrane region"/>
    <property type="match status" value="1"/>
</dbReference>
<evidence type="ECO:0000256" key="5">
    <source>
        <dbReference type="ARBA" id="ARBA00022519"/>
    </source>
</evidence>
<organism evidence="12 13">
    <name type="scientific">Azospirillum endophyticum</name>
    <dbReference type="NCBI Taxonomy" id="2800326"/>
    <lineage>
        <taxon>Bacteria</taxon>
        <taxon>Pseudomonadati</taxon>
        <taxon>Pseudomonadota</taxon>
        <taxon>Alphaproteobacteria</taxon>
        <taxon>Rhodospirillales</taxon>
        <taxon>Azospirillaceae</taxon>
        <taxon>Azospirillum</taxon>
    </lineage>
</organism>
<evidence type="ECO:0000256" key="1">
    <source>
        <dbReference type="ARBA" id="ARBA00004651"/>
    </source>
</evidence>
<keyword evidence="13" id="KW-1185">Reference proteome</keyword>
<evidence type="ECO:0000313" key="13">
    <source>
        <dbReference type="Proteomes" id="UP000652760"/>
    </source>
</evidence>
<dbReference type="PANTHER" id="PTHR46494">
    <property type="entry name" value="CORA FAMILY METAL ION TRANSPORTER (EUROFUNG)"/>
    <property type="match status" value="1"/>
</dbReference>
<dbReference type="Proteomes" id="UP000652760">
    <property type="component" value="Unassembled WGS sequence"/>
</dbReference>
<protein>
    <submittedName>
        <fullName evidence="12">Mg2 transporter protein</fullName>
    </submittedName>
</protein>
<dbReference type="PANTHER" id="PTHR46494:SF3">
    <property type="entry name" value="ZINC TRANSPORT PROTEIN ZNTB"/>
    <property type="match status" value="1"/>
</dbReference>
<evidence type="ECO:0000256" key="6">
    <source>
        <dbReference type="ARBA" id="ARBA00022692"/>
    </source>
</evidence>
<gene>
    <name evidence="12" type="ORF">JHL17_22415</name>
</gene>
<keyword evidence="7" id="KW-0862">Zinc</keyword>
<dbReference type="InterPro" id="IPR045861">
    <property type="entry name" value="CorA_cytoplasmic_dom"/>
</dbReference>
<comment type="caution">
    <text evidence="12">The sequence shown here is derived from an EMBL/GenBank/DDBJ whole genome shotgun (WGS) entry which is preliminary data.</text>
</comment>
<dbReference type="InterPro" id="IPR002523">
    <property type="entry name" value="MgTranspt_CorA/ZnTranspt_ZntB"/>
</dbReference>
<evidence type="ECO:0000256" key="3">
    <source>
        <dbReference type="ARBA" id="ARBA00022448"/>
    </source>
</evidence>
<dbReference type="Pfam" id="PF01544">
    <property type="entry name" value="CorA"/>
    <property type="match status" value="1"/>
</dbReference>
<evidence type="ECO:0000256" key="10">
    <source>
        <dbReference type="ARBA" id="ARBA00023136"/>
    </source>
</evidence>
<comment type="similarity">
    <text evidence="2">Belongs to the CorA metal ion transporter (MIT) (TC 1.A.35) family.</text>
</comment>
<dbReference type="SUPFAM" id="SSF143865">
    <property type="entry name" value="CorA soluble domain-like"/>
    <property type="match status" value="1"/>
</dbReference>
<evidence type="ECO:0000256" key="7">
    <source>
        <dbReference type="ARBA" id="ARBA00022833"/>
    </source>
</evidence>
<comment type="subcellular location">
    <subcellularLocation>
        <location evidence="1">Cell membrane</location>
        <topology evidence="1">Multi-pass membrane protein</topology>
    </subcellularLocation>
</comment>
<name>A0ABS1F9R2_9PROT</name>
<keyword evidence="4" id="KW-1003">Cell membrane</keyword>
<dbReference type="EMBL" id="JAENHM010000060">
    <property type="protein sequence ID" value="MBK1840165.1"/>
    <property type="molecule type" value="Genomic_DNA"/>
</dbReference>
<dbReference type="InterPro" id="IPR045863">
    <property type="entry name" value="CorA_TM1_TM2"/>
</dbReference>